<evidence type="ECO:0000313" key="3">
    <source>
        <dbReference type="EMBL" id="APX73318.1"/>
    </source>
</evidence>
<evidence type="ECO:0000256" key="2">
    <source>
        <dbReference type="ARBA" id="ARBA00022649"/>
    </source>
</evidence>
<dbReference type="Gene3D" id="2.30.30.110">
    <property type="match status" value="1"/>
</dbReference>
<dbReference type="STRING" id="1847728.BTM29_03420"/>
<organism evidence="3 4">
    <name type="scientific">Companilactobacillus allii</name>
    <dbReference type="NCBI Taxonomy" id="1847728"/>
    <lineage>
        <taxon>Bacteria</taxon>
        <taxon>Bacillati</taxon>
        <taxon>Bacillota</taxon>
        <taxon>Bacilli</taxon>
        <taxon>Lactobacillales</taxon>
        <taxon>Lactobacillaceae</taxon>
        <taxon>Companilactobacillus</taxon>
    </lineage>
</organism>
<sequence length="113" mass="13457">MRPMSIYIADIMFDDSIQSKRRPALVVDIYEKYVVVFKITSKYKNKSDNIKQIYYPIKYWKKAGLVKKSYVDVHKTYKVTRGVVFNHPPMGKLELVDVDDLYTFLKNIKKRNK</sequence>
<evidence type="ECO:0008006" key="5">
    <source>
        <dbReference type="Google" id="ProtNLM"/>
    </source>
</evidence>
<keyword evidence="4" id="KW-1185">Reference proteome</keyword>
<dbReference type="EMBL" id="CP019323">
    <property type="protein sequence ID" value="APX73318.1"/>
    <property type="molecule type" value="Genomic_DNA"/>
</dbReference>
<evidence type="ECO:0000256" key="1">
    <source>
        <dbReference type="ARBA" id="ARBA00007521"/>
    </source>
</evidence>
<dbReference type="AlphaFoldDB" id="A0A1P8Q630"/>
<dbReference type="InterPro" id="IPR003477">
    <property type="entry name" value="PemK-like"/>
</dbReference>
<accession>A0A1P8Q630</accession>
<name>A0A1P8Q630_9LACO</name>
<dbReference type="SUPFAM" id="SSF50118">
    <property type="entry name" value="Cell growth inhibitor/plasmid maintenance toxic component"/>
    <property type="match status" value="1"/>
</dbReference>
<gene>
    <name evidence="3" type="ORF">BTM29_03420</name>
</gene>
<dbReference type="GO" id="GO:0003677">
    <property type="term" value="F:DNA binding"/>
    <property type="evidence" value="ECO:0007669"/>
    <property type="project" value="InterPro"/>
</dbReference>
<keyword evidence="2" id="KW-1277">Toxin-antitoxin system</keyword>
<evidence type="ECO:0000313" key="4">
    <source>
        <dbReference type="Proteomes" id="UP000187499"/>
    </source>
</evidence>
<dbReference type="KEGG" id="lalw:BTM29_03420"/>
<protein>
    <recommendedName>
        <fullName evidence="5">Toxin MazF</fullName>
    </recommendedName>
</protein>
<reference evidence="4" key="1">
    <citation type="submission" date="2016-12" db="EMBL/GenBank/DDBJ databases">
        <authorList>
            <person name="Jung M.Y."/>
            <person name="Lee S.H."/>
        </authorList>
    </citation>
    <scope>NUCLEOTIDE SEQUENCE [LARGE SCALE GENOMIC DNA]</scope>
    <source>
        <strain evidence="4">WiKim39</strain>
    </source>
</reference>
<dbReference type="Proteomes" id="UP000187499">
    <property type="component" value="Chromosome"/>
</dbReference>
<dbReference type="InterPro" id="IPR011067">
    <property type="entry name" value="Plasmid_toxin/cell-grow_inhib"/>
</dbReference>
<proteinExistence type="inferred from homology"/>
<comment type="similarity">
    <text evidence="1">Belongs to the PemK/MazF family.</text>
</comment>
<dbReference type="Pfam" id="PF02452">
    <property type="entry name" value="PemK_toxin"/>
    <property type="match status" value="1"/>
</dbReference>
<dbReference type="OrthoDB" id="2223833at2"/>